<protein>
    <recommendedName>
        <fullName evidence="2">PIR2-like helical domain-containing protein</fullName>
    </recommendedName>
</protein>
<evidence type="ECO:0000313" key="3">
    <source>
        <dbReference type="EMBL" id="RLN03906.1"/>
    </source>
</evidence>
<gene>
    <name evidence="3" type="ORF">C2845_PM13G10240</name>
</gene>
<feature type="compositionally biased region" description="Polar residues" evidence="1">
    <location>
        <begin position="183"/>
        <end position="194"/>
    </location>
</feature>
<feature type="region of interest" description="Disordered" evidence="1">
    <location>
        <begin position="157"/>
        <end position="194"/>
    </location>
</feature>
<name>A0A3L6RHU9_PANMI</name>
<sequence>MDGDGRWKQPPCWPQRRYIPYKQEQDEDKSQVVAKIDVTYKEACVRIDAGKRHMPHITLARLYESGVCIGLLDPVSNILTNTLATCRLSEALKAEASAGVVDPKRLQKMEQLSFDTLKAFLICFFPYLAGWEAVRYLRLGEADLLVTARLIVADRGRGCSPSPPPRRRAPSRRPLASPRSSPVTLGQSNLSVSG</sequence>
<dbReference type="PANTHER" id="PTHR33120:SF5">
    <property type="entry name" value="PIR2-LIKE HELICAL DOMAIN-CONTAINING PROTEIN"/>
    <property type="match status" value="1"/>
</dbReference>
<reference evidence="4" key="1">
    <citation type="journal article" date="2019" name="Nat. Commun.">
        <title>The genome of broomcorn millet.</title>
        <authorList>
            <person name="Zou C."/>
            <person name="Miki D."/>
            <person name="Li D."/>
            <person name="Tang Q."/>
            <person name="Xiao L."/>
            <person name="Rajput S."/>
            <person name="Deng P."/>
            <person name="Jia W."/>
            <person name="Huang R."/>
            <person name="Zhang M."/>
            <person name="Sun Y."/>
            <person name="Hu J."/>
            <person name="Fu X."/>
            <person name="Schnable P.S."/>
            <person name="Li F."/>
            <person name="Zhang H."/>
            <person name="Feng B."/>
            <person name="Zhu X."/>
            <person name="Liu R."/>
            <person name="Schnable J.C."/>
            <person name="Zhu J.-K."/>
            <person name="Zhang H."/>
        </authorList>
    </citation>
    <scope>NUCLEOTIDE SEQUENCE [LARGE SCALE GENOMIC DNA]</scope>
</reference>
<evidence type="ECO:0000259" key="2">
    <source>
        <dbReference type="Pfam" id="PF20235"/>
    </source>
</evidence>
<evidence type="ECO:0000256" key="1">
    <source>
        <dbReference type="SAM" id="MobiDB-lite"/>
    </source>
</evidence>
<keyword evidence="4" id="KW-1185">Reference proteome</keyword>
<feature type="compositionally biased region" description="Low complexity" evidence="1">
    <location>
        <begin position="172"/>
        <end position="182"/>
    </location>
</feature>
<proteinExistence type="predicted"/>
<dbReference type="OrthoDB" id="691360at2759"/>
<feature type="domain" description="PIR2-like helical" evidence="2">
    <location>
        <begin position="35"/>
        <end position="151"/>
    </location>
</feature>
<dbReference type="AlphaFoldDB" id="A0A3L6RHU9"/>
<dbReference type="Proteomes" id="UP000275267">
    <property type="component" value="Unassembled WGS sequence"/>
</dbReference>
<evidence type="ECO:0000313" key="4">
    <source>
        <dbReference type="Proteomes" id="UP000275267"/>
    </source>
</evidence>
<dbReference type="InterPro" id="IPR046527">
    <property type="entry name" value="PIR2-like_helical"/>
</dbReference>
<comment type="caution">
    <text evidence="3">The sequence shown here is derived from an EMBL/GenBank/DDBJ whole genome shotgun (WGS) entry which is preliminary data.</text>
</comment>
<dbReference type="Pfam" id="PF20235">
    <property type="entry name" value="PIR2-like_helical"/>
    <property type="match status" value="1"/>
</dbReference>
<dbReference type="EMBL" id="PQIB02000008">
    <property type="protein sequence ID" value="RLN03906.1"/>
    <property type="molecule type" value="Genomic_DNA"/>
</dbReference>
<dbReference type="PANTHER" id="PTHR33120">
    <property type="entry name" value="EXPRESSED PROTEIN-RELATED"/>
    <property type="match status" value="1"/>
</dbReference>
<accession>A0A3L6RHU9</accession>
<organism evidence="3 4">
    <name type="scientific">Panicum miliaceum</name>
    <name type="common">Proso millet</name>
    <name type="synonym">Broomcorn millet</name>
    <dbReference type="NCBI Taxonomy" id="4540"/>
    <lineage>
        <taxon>Eukaryota</taxon>
        <taxon>Viridiplantae</taxon>
        <taxon>Streptophyta</taxon>
        <taxon>Embryophyta</taxon>
        <taxon>Tracheophyta</taxon>
        <taxon>Spermatophyta</taxon>
        <taxon>Magnoliopsida</taxon>
        <taxon>Liliopsida</taxon>
        <taxon>Poales</taxon>
        <taxon>Poaceae</taxon>
        <taxon>PACMAD clade</taxon>
        <taxon>Panicoideae</taxon>
        <taxon>Panicodae</taxon>
        <taxon>Paniceae</taxon>
        <taxon>Panicinae</taxon>
        <taxon>Panicum</taxon>
        <taxon>Panicum sect. Panicum</taxon>
    </lineage>
</organism>